<name>A0ABU1GQK6_9GAMM</name>
<feature type="region of interest" description="N-acetyltransferase" evidence="18">
    <location>
        <begin position="254"/>
        <end position="465"/>
    </location>
</feature>
<dbReference type="RefSeq" id="WP_309637238.1">
    <property type="nucleotide sequence ID" value="NZ_JARWAL010000011.1"/>
</dbReference>
<keyword evidence="12 18" id="KW-0511">Multifunctional enzyme</keyword>
<feature type="region of interest" description="Linker" evidence="18">
    <location>
        <begin position="233"/>
        <end position="253"/>
    </location>
</feature>
<feature type="binding site" evidence="18">
    <location>
        <position position="380"/>
    </location>
    <ligand>
        <name>UDP-N-acetyl-alpha-D-glucosamine</name>
        <dbReference type="ChEBI" id="CHEBI:57705"/>
    </ligand>
</feature>
<feature type="binding site" evidence="18">
    <location>
        <position position="426"/>
    </location>
    <ligand>
        <name>acetyl-CoA</name>
        <dbReference type="ChEBI" id="CHEBI:57288"/>
    </ligand>
</feature>
<comment type="similarity">
    <text evidence="3 18">In the N-terminal section; belongs to the N-acetylglucosamine-1-phosphate uridyltransferase family.</text>
</comment>
<feature type="binding site" evidence="18">
    <location>
        <position position="408"/>
    </location>
    <ligand>
        <name>acetyl-CoA</name>
        <dbReference type="ChEBI" id="CHEBI:57288"/>
    </ligand>
</feature>
<evidence type="ECO:0000256" key="10">
    <source>
        <dbReference type="ARBA" id="ARBA00022960"/>
    </source>
</evidence>
<feature type="region of interest" description="Pyrophosphorylase" evidence="18">
    <location>
        <begin position="1"/>
        <end position="232"/>
    </location>
</feature>
<dbReference type="EC" id="2.3.1.157" evidence="18"/>
<keyword evidence="7 18" id="KW-0479">Metal-binding</keyword>
<keyword evidence="9 18" id="KW-0460">Magnesium</keyword>
<organism evidence="21 22">
    <name type="scientific">Halomonas mongoliensis</name>
    <dbReference type="NCBI Taxonomy" id="321265"/>
    <lineage>
        <taxon>Bacteria</taxon>
        <taxon>Pseudomonadati</taxon>
        <taxon>Pseudomonadota</taxon>
        <taxon>Gammaproteobacteria</taxon>
        <taxon>Oceanospirillales</taxon>
        <taxon>Halomonadaceae</taxon>
        <taxon>Halomonas</taxon>
    </lineage>
</organism>
<feature type="binding site" evidence="18">
    <location>
        <position position="28"/>
    </location>
    <ligand>
        <name>UDP-N-acetyl-alpha-D-glucosamine</name>
        <dbReference type="ChEBI" id="CHEBI:57705"/>
    </ligand>
</feature>
<feature type="binding site" evidence="18">
    <location>
        <begin position="14"/>
        <end position="17"/>
    </location>
    <ligand>
        <name>UDP-N-acetyl-alpha-D-glucosamine</name>
        <dbReference type="ChEBI" id="CHEBI:57705"/>
    </ligand>
</feature>
<feature type="binding site" evidence="18">
    <location>
        <position position="383"/>
    </location>
    <ligand>
        <name>acetyl-CoA</name>
        <dbReference type="ChEBI" id="CHEBI:57288"/>
    </ligand>
</feature>
<evidence type="ECO:0000256" key="5">
    <source>
        <dbReference type="ARBA" id="ARBA00022679"/>
    </source>
</evidence>
<feature type="binding site" evidence="18">
    <location>
        <begin position="389"/>
        <end position="390"/>
    </location>
    <ligand>
        <name>acetyl-CoA</name>
        <dbReference type="ChEBI" id="CHEBI:57288"/>
    </ligand>
</feature>
<evidence type="ECO:0000259" key="20">
    <source>
        <dbReference type="Pfam" id="PF25087"/>
    </source>
</evidence>
<feature type="binding site" evidence="18">
    <location>
        <position position="172"/>
    </location>
    <ligand>
        <name>UDP-N-acetyl-alpha-D-glucosamine</name>
        <dbReference type="ChEBI" id="CHEBI:57705"/>
    </ligand>
</feature>
<comment type="catalytic activity">
    <reaction evidence="15 18">
        <text>alpha-D-glucosamine 1-phosphate + acetyl-CoA = N-acetyl-alpha-D-glucosamine 1-phosphate + CoA + H(+)</text>
        <dbReference type="Rhea" id="RHEA:13725"/>
        <dbReference type="ChEBI" id="CHEBI:15378"/>
        <dbReference type="ChEBI" id="CHEBI:57287"/>
        <dbReference type="ChEBI" id="CHEBI:57288"/>
        <dbReference type="ChEBI" id="CHEBI:57776"/>
        <dbReference type="ChEBI" id="CHEBI:58516"/>
        <dbReference type="EC" id="2.3.1.157"/>
    </reaction>
</comment>
<evidence type="ECO:0000256" key="2">
    <source>
        <dbReference type="ARBA" id="ARBA00007707"/>
    </source>
</evidence>
<feature type="binding site" evidence="18">
    <location>
        <position position="230"/>
    </location>
    <ligand>
        <name>UDP-N-acetyl-alpha-D-glucosamine</name>
        <dbReference type="ChEBI" id="CHEBI:57705"/>
    </ligand>
</feature>
<dbReference type="GO" id="GO:0019134">
    <property type="term" value="F:glucosamine-1-phosphate N-acetyltransferase activity"/>
    <property type="evidence" value="ECO:0007669"/>
    <property type="project" value="UniProtKB-EC"/>
</dbReference>
<dbReference type="Proteomes" id="UP001252270">
    <property type="component" value="Unassembled WGS sequence"/>
</dbReference>
<feature type="binding site" evidence="18">
    <location>
        <position position="230"/>
    </location>
    <ligand>
        <name>Mg(2+)</name>
        <dbReference type="ChEBI" id="CHEBI:18420"/>
    </ligand>
</feature>
<dbReference type="InterPro" id="IPR018357">
    <property type="entry name" value="Hexapep_transf_CS"/>
</dbReference>
<keyword evidence="8 18" id="KW-0677">Repeat</keyword>
<evidence type="ECO:0000256" key="12">
    <source>
        <dbReference type="ARBA" id="ARBA00023268"/>
    </source>
</evidence>
<dbReference type="Pfam" id="PF00132">
    <property type="entry name" value="Hexapep"/>
    <property type="match status" value="1"/>
</dbReference>
<dbReference type="CDD" id="cd03353">
    <property type="entry name" value="LbH_GlmU_C"/>
    <property type="match status" value="1"/>
</dbReference>
<feature type="domain" description="MobA-like NTP transferase" evidence="19">
    <location>
        <begin position="11"/>
        <end position="162"/>
    </location>
</feature>
<dbReference type="PANTHER" id="PTHR43584">
    <property type="entry name" value="NUCLEOTIDYL TRANSFERASE"/>
    <property type="match status" value="1"/>
</dbReference>
<dbReference type="Gene3D" id="3.90.550.10">
    <property type="entry name" value="Spore Coat Polysaccharide Biosynthesis Protein SpsA, Chain A"/>
    <property type="match status" value="1"/>
</dbReference>
<comment type="pathway">
    <text evidence="18">Nucleotide-sugar biosynthesis; UDP-N-acetyl-alpha-D-glucosamine biosynthesis; N-acetyl-alpha-D-glucosamine 1-phosphate from alpha-D-glucosamine 6-phosphate (route II): step 2/2.</text>
</comment>
<evidence type="ECO:0000256" key="4">
    <source>
        <dbReference type="ARBA" id="ARBA00022490"/>
    </source>
</evidence>
<evidence type="ECO:0000256" key="13">
    <source>
        <dbReference type="ARBA" id="ARBA00023315"/>
    </source>
</evidence>
<comment type="pathway">
    <text evidence="18">Nucleotide-sugar biosynthesis; UDP-N-acetyl-alpha-D-glucosamine biosynthesis; UDP-N-acetyl-alpha-D-glucosamine from N-acetyl-alpha-D-glucosamine 1-phosphate: step 1/1.</text>
</comment>
<evidence type="ECO:0000256" key="7">
    <source>
        <dbReference type="ARBA" id="ARBA00022723"/>
    </source>
</evidence>
<feature type="binding site" evidence="18">
    <location>
        <begin position="105"/>
        <end position="107"/>
    </location>
    <ligand>
        <name>UDP-N-acetyl-alpha-D-glucosamine</name>
        <dbReference type="ChEBI" id="CHEBI:57705"/>
    </ligand>
</feature>
<sequence length="465" mass="49128">MTLDPTTQLDVVILAAGQGTRMRSTLPKVLHRLAGKAMVRHVIDTAAGLAAERTHVVVGHGADKVREALADCRVRFALQAEQKGTGHAVAQALEGLGNGRVLVLYGDVPLIRRETLEALLKGVDDHHLGLLTVTLDDPTGYGRILRNADGEPVAIVEHKDASEAERAIRECNTGIMAMTAAQLRRWLPSLSADNAQGEYYLTDIIAMAAAEGVKIVTTQPAEPLEVEGVNNRLQMARLERAHQLAIAEGLMTDGVALIDPSRLDVRGRLRCGHDVEIDVGCVFEGEVEIGEGVRIGAHCVIRDSHIGAGTVIEPHSVIEGAVIAGRGTIGPFARLRPGTRLAVGAKVGNFVETKNVEVGEGSKINHLSYVGDARLGRDVNVGAGTITCNYDGAHKHRTEIGDGAFIGSNSALVAPVSIGQGATVGAGSTISKDVADNALAVTRARQISRADWPRPTKESGSIKKS</sequence>
<dbReference type="CDD" id="cd02540">
    <property type="entry name" value="GT2_GlmU_N_bac"/>
    <property type="match status" value="1"/>
</dbReference>
<comment type="caution">
    <text evidence="21">The sequence shown here is derived from an EMBL/GenBank/DDBJ whole genome shotgun (WGS) entry which is preliminary data.</text>
</comment>
<dbReference type="InterPro" id="IPR029044">
    <property type="entry name" value="Nucleotide-diphossugar_trans"/>
</dbReference>
<dbReference type="InterPro" id="IPR050065">
    <property type="entry name" value="GlmU-like"/>
</dbReference>
<protein>
    <recommendedName>
        <fullName evidence="18">Bifunctional protein GlmU</fullName>
    </recommendedName>
    <domain>
        <recommendedName>
            <fullName evidence="18">UDP-N-acetylglucosamine pyrophosphorylase</fullName>
            <ecNumber evidence="18">2.7.7.23</ecNumber>
        </recommendedName>
        <alternativeName>
            <fullName evidence="18">N-acetylglucosamine-1-phosphate uridyltransferase</fullName>
        </alternativeName>
    </domain>
    <domain>
        <recommendedName>
            <fullName evidence="18">Glucosamine-1-phosphate N-acetyltransferase</fullName>
            <ecNumber evidence="18">2.3.1.157</ecNumber>
        </recommendedName>
    </domain>
</protein>
<comment type="subcellular location">
    <subcellularLocation>
        <location evidence="1 18">Cytoplasm</location>
    </subcellularLocation>
</comment>
<dbReference type="Gene3D" id="2.160.10.10">
    <property type="entry name" value="Hexapeptide repeat proteins"/>
    <property type="match status" value="1"/>
</dbReference>
<evidence type="ECO:0000256" key="3">
    <source>
        <dbReference type="ARBA" id="ARBA00007947"/>
    </source>
</evidence>
<reference evidence="21 22" key="1">
    <citation type="submission" date="2023-04" db="EMBL/GenBank/DDBJ databases">
        <title>A long-awaited taxogenomic arrangement of the family Halomonadaceae.</title>
        <authorList>
            <person name="De La Haba R."/>
            <person name="Chuvochina M."/>
            <person name="Wittouck S."/>
            <person name="Arahal D.R."/>
            <person name="Sanchez-Porro C."/>
            <person name="Hugenholtz P."/>
            <person name="Ventosa A."/>
        </authorList>
    </citation>
    <scope>NUCLEOTIDE SEQUENCE [LARGE SCALE GENOMIC DNA]</scope>
    <source>
        <strain evidence="21 22">DSM 17332</strain>
    </source>
</reference>
<dbReference type="PROSITE" id="PS00101">
    <property type="entry name" value="HEXAPEP_TRANSFERASES"/>
    <property type="match status" value="1"/>
</dbReference>
<keyword evidence="4 18" id="KW-0963">Cytoplasm</keyword>
<dbReference type="HAMAP" id="MF_01631">
    <property type="entry name" value="GlmU"/>
    <property type="match status" value="1"/>
</dbReference>
<comment type="similarity">
    <text evidence="2 18">In the C-terminal section; belongs to the transferase hexapeptide repeat family.</text>
</comment>
<feature type="binding site" evidence="18">
    <location>
        <position position="354"/>
    </location>
    <ligand>
        <name>UDP-N-acetyl-alpha-D-glucosamine</name>
        <dbReference type="ChEBI" id="CHEBI:57705"/>
    </ligand>
</feature>
<evidence type="ECO:0000256" key="6">
    <source>
        <dbReference type="ARBA" id="ARBA00022695"/>
    </source>
</evidence>
<feature type="active site" description="Proton acceptor" evidence="18">
    <location>
        <position position="366"/>
    </location>
</feature>
<dbReference type="InterPro" id="IPR038009">
    <property type="entry name" value="GlmU_C_LbH"/>
</dbReference>
<dbReference type="EC" id="2.7.7.23" evidence="18"/>
<keyword evidence="22" id="KW-1185">Reference proteome</keyword>
<evidence type="ECO:0000256" key="16">
    <source>
        <dbReference type="ARBA" id="ARBA00048493"/>
    </source>
</evidence>
<feature type="binding site" evidence="18">
    <location>
        <position position="142"/>
    </location>
    <ligand>
        <name>UDP-N-acetyl-alpha-D-glucosamine</name>
        <dbReference type="ChEBI" id="CHEBI:57705"/>
    </ligand>
</feature>
<gene>
    <name evidence="18 21" type="primary">glmU</name>
    <name evidence="21" type="ORF">QC820_12845</name>
</gene>
<evidence type="ECO:0000256" key="1">
    <source>
        <dbReference type="ARBA" id="ARBA00004496"/>
    </source>
</evidence>
<dbReference type="PANTHER" id="PTHR43584:SF3">
    <property type="entry name" value="BIFUNCTIONAL PROTEIN GLMU"/>
    <property type="match status" value="1"/>
</dbReference>
<feature type="binding site" evidence="18">
    <location>
        <position position="79"/>
    </location>
    <ligand>
        <name>UDP-N-acetyl-alpha-D-glucosamine</name>
        <dbReference type="ChEBI" id="CHEBI:57705"/>
    </ligand>
</feature>
<dbReference type="GO" id="GO:0003977">
    <property type="term" value="F:UDP-N-acetylglucosamine diphosphorylase activity"/>
    <property type="evidence" value="ECO:0007669"/>
    <property type="project" value="UniProtKB-EC"/>
</dbReference>
<keyword evidence="5 18" id="KW-0808">Transferase</keyword>
<evidence type="ECO:0000256" key="17">
    <source>
        <dbReference type="ARBA" id="ARBA00049628"/>
    </source>
</evidence>
<comment type="function">
    <text evidence="17 18">Catalyzes the last two sequential reactions in the de novo biosynthetic pathway for UDP-N-acetylglucosamine (UDP-GlcNAc). The C-terminal domain catalyzes the transfer of acetyl group from acetyl coenzyme A to glucosamine-1-phosphate (GlcN-1-P) to produce N-acetylglucosamine-1-phosphate (GlcNAc-1-P), which is converted into UDP-GlcNAc by the transfer of uridine 5-monophosphate (from uridine 5-triphosphate), a reaction catalyzed by the N-terminal domain.</text>
</comment>
<evidence type="ECO:0000259" key="19">
    <source>
        <dbReference type="Pfam" id="PF12804"/>
    </source>
</evidence>
<feature type="binding site" evidence="18">
    <location>
        <position position="107"/>
    </location>
    <ligand>
        <name>Mg(2+)</name>
        <dbReference type="ChEBI" id="CHEBI:18420"/>
    </ligand>
</feature>
<evidence type="ECO:0000256" key="9">
    <source>
        <dbReference type="ARBA" id="ARBA00022842"/>
    </source>
</evidence>
<feature type="domain" description="Mannose-1-phosphate guanyltransferase C-terminal" evidence="20">
    <location>
        <begin position="271"/>
        <end position="346"/>
    </location>
</feature>
<evidence type="ECO:0000313" key="22">
    <source>
        <dbReference type="Proteomes" id="UP001252270"/>
    </source>
</evidence>
<evidence type="ECO:0000256" key="11">
    <source>
        <dbReference type="ARBA" id="ARBA00022984"/>
    </source>
</evidence>
<dbReference type="InterPro" id="IPR001451">
    <property type="entry name" value="Hexapep"/>
</dbReference>
<evidence type="ECO:0000256" key="8">
    <source>
        <dbReference type="ARBA" id="ARBA00022737"/>
    </source>
</evidence>
<dbReference type="InterPro" id="IPR011004">
    <property type="entry name" value="Trimer_LpxA-like_sf"/>
</dbReference>
<proteinExistence type="inferred from homology"/>
<dbReference type="SUPFAM" id="SSF53448">
    <property type="entry name" value="Nucleotide-diphospho-sugar transferases"/>
    <property type="match status" value="1"/>
</dbReference>
<comment type="subunit">
    <text evidence="18">Homotrimer.</text>
</comment>
<feature type="binding site" evidence="18">
    <location>
        <position position="336"/>
    </location>
    <ligand>
        <name>UDP-N-acetyl-alpha-D-glucosamine</name>
        <dbReference type="ChEBI" id="CHEBI:57705"/>
    </ligand>
</feature>
<dbReference type="SUPFAM" id="SSF51161">
    <property type="entry name" value="Trimeric LpxA-like enzymes"/>
    <property type="match status" value="1"/>
</dbReference>
<keyword evidence="10 18" id="KW-0133">Cell shape</keyword>
<feature type="binding site" evidence="18">
    <location>
        <position position="369"/>
    </location>
    <ligand>
        <name>UDP-N-acetyl-alpha-D-glucosamine</name>
        <dbReference type="ChEBI" id="CHEBI:57705"/>
    </ligand>
</feature>
<feature type="binding site" evidence="18">
    <location>
        <position position="157"/>
    </location>
    <ligand>
        <name>UDP-N-acetyl-alpha-D-glucosamine</name>
        <dbReference type="ChEBI" id="CHEBI:57705"/>
    </ligand>
</feature>
<keyword evidence="6 18" id="KW-0548">Nucleotidyltransferase</keyword>
<dbReference type="NCBIfam" id="TIGR01173">
    <property type="entry name" value="glmU"/>
    <property type="match status" value="1"/>
</dbReference>
<evidence type="ECO:0000256" key="14">
    <source>
        <dbReference type="ARBA" id="ARBA00023316"/>
    </source>
</evidence>
<evidence type="ECO:0000313" key="21">
    <source>
        <dbReference type="EMBL" id="MDR5893698.1"/>
    </source>
</evidence>
<comment type="catalytic activity">
    <reaction evidence="16 18">
        <text>N-acetyl-alpha-D-glucosamine 1-phosphate + UTP + H(+) = UDP-N-acetyl-alpha-D-glucosamine + diphosphate</text>
        <dbReference type="Rhea" id="RHEA:13509"/>
        <dbReference type="ChEBI" id="CHEBI:15378"/>
        <dbReference type="ChEBI" id="CHEBI:33019"/>
        <dbReference type="ChEBI" id="CHEBI:46398"/>
        <dbReference type="ChEBI" id="CHEBI:57705"/>
        <dbReference type="ChEBI" id="CHEBI:57776"/>
        <dbReference type="EC" id="2.7.7.23"/>
    </reaction>
</comment>
<keyword evidence="14 18" id="KW-0961">Cell wall biogenesis/degradation</keyword>
<evidence type="ECO:0000256" key="18">
    <source>
        <dbReference type="HAMAP-Rule" id="MF_01631"/>
    </source>
</evidence>
<dbReference type="InterPro" id="IPR025877">
    <property type="entry name" value="MobA-like_NTP_Trfase"/>
</dbReference>
<dbReference type="InterPro" id="IPR005882">
    <property type="entry name" value="Bifunctional_GlmU"/>
</dbReference>
<dbReference type="EMBL" id="JARWAL010000011">
    <property type="protein sequence ID" value="MDR5893698.1"/>
    <property type="molecule type" value="Genomic_DNA"/>
</dbReference>
<keyword evidence="11 18" id="KW-0573">Peptidoglycan synthesis</keyword>
<feature type="binding site" evidence="18">
    <location>
        <begin position="84"/>
        <end position="85"/>
    </location>
    <ligand>
        <name>UDP-N-acetyl-alpha-D-glucosamine</name>
        <dbReference type="ChEBI" id="CHEBI:57705"/>
    </ligand>
</feature>
<comment type="pathway">
    <text evidence="18">Bacterial outer membrane biogenesis; LPS lipid A biosynthesis.</text>
</comment>
<dbReference type="Pfam" id="PF12804">
    <property type="entry name" value="NTP_transf_3"/>
    <property type="match status" value="1"/>
</dbReference>
<feature type="binding site" evidence="18">
    <location>
        <position position="443"/>
    </location>
    <ligand>
        <name>acetyl-CoA</name>
        <dbReference type="ChEBI" id="CHEBI:57288"/>
    </ligand>
</feature>
<dbReference type="Pfam" id="PF25087">
    <property type="entry name" value="GMPPB_C"/>
    <property type="match status" value="1"/>
</dbReference>
<comment type="cofactor">
    <cofactor evidence="18">
        <name>Mg(2+)</name>
        <dbReference type="ChEBI" id="CHEBI:18420"/>
    </cofactor>
    <text evidence="18">Binds 1 Mg(2+) ion per subunit.</text>
</comment>
<evidence type="ECO:0000256" key="15">
    <source>
        <dbReference type="ARBA" id="ARBA00048247"/>
    </source>
</evidence>
<dbReference type="InterPro" id="IPR056729">
    <property type="entry name" value="GMPPB_C"/>
</dbReference>
<keyword evidence="13 18" id="KW-0012">Acyltransferase</keyword>
<accession>A0ABU1GQK6</accession>